<reference evidence="3 4" key="1">
    <citation type="journal article" date="2023" name="bioRxiv">
        <title>Conserved and derived expression patterns and positive selection on dental genes reveal complex evolutionary context of ever-growing rodent molars.</title>
        <authorList>
            <person name="Calamari Z.T."/>
            <person name="Song A."/>
            <person name="Cohen E."/>
            <person name="Akter M."/>
            <person name="Roy R.D."/>
            <person name="Hallikas O."/>
            <person name="Christensen M.M."/>
            <person name="Li P."/>
            <person name="Marangoni P."/>
            <person name="Jernvall J."/>
            <person name="Klein O.D."/>
        </authorList>
    </citation>
    <scope>NUCLEOTIDE SEQUENCE [LARGE SCALE GENOMIC DNA]</scope>
    <source>
        <strain evidence="3">V071</strain>
    </source>
</reference>
<feature type="region of interest" description="Disordered" evidence="1">
    <location>
        <begin position="36"/>
        <end position="72"/>
    </location>
</feature>
<accession>A0AAW0HZ38</accession>
<dbReference type="InterPro" id="IPR002190">
    <property type="entry name" value="MHD_dom"/>
</dbReference>
<dbReference type="Gene3D" id="1.10.10.1200">
    <property type="entry name" value="MAGE homology domain, winged helix WH1 motif"/>
    <property type="match status" value="1"/>
</dbReference>
<dbReference type="InterPro" id="IPR041899">
    <property type="entry name" value="MAGE_WH2"/>
</dbReference>
<dbReference type="GO" id="GO:0005634">
    <property type="term" value="C:nucleus"/>
    <property type="evidence" value="ECO:0007669"/>
    <property type="project" value="TreeGrafter"/>
</dbReference>
<dbReference type="InterPro" id="IPR021072">
    <property type="entry name" value="MAGE_N"/>
</dbReference>
<dbReference type="FunFam" id="1.10.10.1210:FF:000001">
    <property type="entry name" value="melanoma-associated antigen D1"/>
    <property type="match status" value="1"/>
</dbReference>
<feature type="compositionally biased region" description="Basic and acidic residues" evidence="1">
    <location>
        <begin position="36"/>
        <end position="50"/>
    </location>
</feature>
<dbReference type="PROSITE" id="PS50838">
    <property type="entry name" value="MAGE"/>
    <property type="match status" value="1"/>
</dbReference>
<feature type="compositionally biased region" description="Polar residues" evidence="1">
    <location>
        <begin position="123"/>
        <end position="136"/>
    </location>
</feature>
<evidence type="ECO:0000313" key="4">
    <source>
        <dbReference type="Proteomes" id="UP001488838"/>
    </source>
</evidence>
<dbReference type="Pfam" id="PF12440">
    <property type="entry name" value="MAGE_N"/>
    <property type="match status" value="1"/>
</dbReference>
<gene>
    <name evidence="3" type="ORF">U0070_026808</name>
</gene>
<dbReference type="InterPro" id="IPR037445">
    <property type="entry name" value="MAGE"/>
</dbReference>
<dbReference type="PANTHER" id="PTHR11736">
    <property type="entry name" value="MELANOMA-ASSOCIATED ANTIGEN MAGE ANTIGEN"/>
    <property type="match status" value="1"/>
</dbReference>
<proteinExistence type="predicted"/>
<name>A0AAW0HZ38_MYOGA</name>
<dbReference type="EMBL" id="JBBHLL010000273">
    <property type="protein sequence ID" value="KAK7807374.1"/>
    <property type="molecule type" value="Genomic_DNA"/>
</dbReference>
<evidence type="ECO:0000259" key="2">
    <source>
        <dbReference type="PROSITE" id="PS50838"/>
    </source>
</evidence>
<keyword evidence="4" id="KW-1185">Reference proteome</keyword>
<dbReference type="InterPro" id="IPR041898">
    <property type="entry name" value="MAGE_WH1"/>
</dbReference>
<evidence type="ECO:0000313" key="3">
    <source>
        <dbReference type="EMBL" id="KAK7807374.1"/>
    </source>
</evidence>
<dbReference type="AlphaFoldDB" id="A0AAW0HZ38"/>
<comment type="caution">
    <text evidence="3">The sequence shown here is derived from an EMBL/GenBank/DDBJ whole genome shotgun (WGS) entry which is preliminary data.</text>
</comment>
<dbReference type="Proteomes" id="UP001488838">
    <property type="component" value="Unassembled WGS sequence"/>
</dbReference>
<sequence>MHIKTFGVRTKKGECTTGLLAYTLNKITMPWDQKNKLRGQEKCQETKGKTQDLQSAQAPATEEEGSPFPPSPYMGIITRTKSACRLQSTSKVLQRALSTTKFNIGSPTRANEGDNYRIKRKQNSSQASTSTMKPPQSSLISTVRVLVKYMMHMYKMKKPILKADMLKVITKKHSKHFLEILRQASFSIEVVFGVDLKEVDSTKHSYALVSKMDLPNNGTVSRGRGFPKTGLLMNLLGVISLRGNCAPEEKIWEFLNKMKIYDGKKHFIFGEPRKLITQDLVKLKYLEYRQVPNSHPASYEFLWGPRSHAETSKMKILEFWAKINHTVPSAFESWYEEALKDEEERARAAAVLGDTVIHSN</sequence>
<organism evidence="3 4">
    <name type="scientific">Myodes glareolus</name>
    <name type="common">Bank vole</name>
    <name type="synonym">Clethrionomys glareolus</name>
    <dbReference type="NCBI Taxonomy" id="447135"/>
    <lineage>
        <taxon>Eukaryota</taxon>
        <taxon>Metazoa</taxon>
        <taxon>Chordata</taxon>
        <taxon>Craniata</taxon>
        <taxon>Vertebrata</taxon>
        <taxon>Euteleostomi</taxon>
        <taxon>Mammalia</taxon>
        <taxon>Eutheria</taxon>
        <taxon>Euarchontoglires</taxon>
        <taxon>Glires</taxon>
        <taxon>Rodentia</taxon>
        <taxon>Myomorpha</taxon>
        <taxon>Muroidea</taxon>
        <taxon>Cricetidae</taxon>
        <taxon>Arvicolinae</taxon>
        <taxon>Myodes</taxon>
    </lineage>
</organism>
<dbReference type="SMART" id="SM01373">
    <property type="entry name" value="MAGE"/>
    <property type="match status" value="1"/>
</dbReference>
<feature type="domain" description="MAGE" evidence="2">
    <location>
        <begin position="139"/>
        <end position="338"/>
    </location>
</feature>
<evidence type="ECO:0000256" key="1">
    <source>
        <dbReference type="SAM" id="MobiDB-lite"/>
    </source>
</evidence>
<dbReference type="Pfam" id="PF01454">
    <property type="entry name" value="MAGE"/>
    <property type="match status" value="1"/>
</dbReference>
<dbReference type="Gene3D" id="1.10.10.1210">
    <property type="entry name" value="MAGE homology domain, winged helix WH2 motif"/>
    <property type="match status" value="1"/>
</dbReference>
<dbReference type="SMART" id="SM01392">
    <property type="entry name" value="MAGE_N"/>
    <property type="match status" value="1"/>
</dbReference>
<dbReference type="GO" id="GO:0000122">
    <property type="term" value="P:negative regulation of transcription by RNA polymerase II"/>
    <property type="evidence" value="ECO:0007669"/>
    <property type="project" value="TreeGrafter"/>
</dbReference>
<dbReference type="PANTHER" id="PTHR11736:SF53">
    <property type="entry name" value="MELANOMA-ASSOCIATED ANTIGEN B3"/>
    <property type="match status" value="1"/>
</dbReference>
<feature type="region of interest" description="Disordered" evidence="1">
    <location>
        <begin position="103"/>
        <end position="136"/>
    </location>
</feature>
<protein>
    <recommendedName>
        <fullName evidence="2">MAGE domain-containing protein</fullName>
    </recommendedName>
</protein>